<dbReference type="Pfam" id="PF00069">
    <property type="entry name" value="Pkinase"/>
    <property type="match status" value="1"/>
</dbReference>
<keyword evidence="3" id="KW-1185">Reference proteome</keyword>
<dbReference type="CDD" id="cd14014">
    <property type="entry name" value="STKc_PknB_like"/>
    <property type="match status" value="1"/>
</dbReference>
<gene>
    <name evidence="2" type="ORF">TRFO_30048</name>
</gene>
<dbReference type="PANTHER" id="PTHR45011:SF1">
    <property type="entry name" value="DAP3-BINDING CELL DEATH ENHANCER 1"/>
    <property type="match status" value="1"/>
</dbReference>
<feature type="domain" description="Protein kinase" evidence="1">
    <location>
        <begin position="154"/>
        <end position="446"/>
    </location>
</feature>
<dbReference type="OrthoDB" id="272077at2759"/>
<evidence type="ECO:0000259" key="1">
    <source>
        <dbReference type="PROSITE" id="PS50011"/>
    </source>
</evidence>
<proteinExistence type="predicted"/>
<dbReference type="InterPro" id="IPR008271">
    <property type="entry name" value="Ser/Thr_kinase_AS"/>
</dbReference>
<dbReference type="InterPro" id="IPR011009">
    <property type="entry name" value="Kinase-like_dom_sf"/>
</dbReference>
<dbReference type="EMBL" id="MLAK01000854">
    <property type="protein sequence ID" value="OHT02740.1"/>
    <property type="molecule type" value="Genomic_DNA"/>
</dbReference>
<evidence type="ECO:0000313" key="2">
    <source>
        <dbReference type="EMBL" id="OHT02740.1"/>
    </source>
</evidence>
<comment type="caution">
    <text evidence="2">The sequence shown here is derived from an EMBL/GenBank/DDBJ whole genome shotgun (WGS) entry which is preliminary data.</text>
</comment>
<dbReference type="InterPro" id="IPR052748">
    <property type="entry name" value="ISR_Activator"/>
</dbReference>
<dbReference type="GO" id="GO:0005524">
    <property type="term" value="F:ATP binding"/>
    <property type="evidence" value="ECO:0007669"/>
    <property type="project" value="InterPro"/>
</dbReference>
<dbReference type="SUPFAM" id="SSF81901">
    <property type="entry name" value="HCP-like"/>
    <property type="match status" value="3"/>
</dbReference>
<accession>A0A1J4JYY1</accession>
<dbReference type="GO" id="GO:0004672">
    <property type="term" value="F:protein kinase activity"/>
    <property type="evidence" value="ECO:0007669"/>
    <property type="project" value="InterPro"/>
</dbReference>
<dbReference type="SMART" id="SM00220">
    <property type="entry name" value="S_TKc"/>
    <property type="match status" value="1"/>
</dbReference>
<dbReference type="InterPro" id="IPR011990">
    <property type="entry name" value="TPR-like_helical_dom_sf"/>
</dbReference>
<dbReference type="Gene3D" id="1.25.40.10">
    <property type="entry name" value="Tetratricopeptide repeat domain"/>
    <property type="match status" value="3"/>
</dbReference>
<dbReference type="InterPro" id="IPR019734">
    <property type="entry name" value="TPR_rpt"/>
</dbReference>
<dbReference type="PROSITE" id="PS50011">
    <property type="entry name" value="PROTEIN_KINASE_DOM"/>
    <property type="match status" value="1"/>
</dbReference>
<dbReference type="SUPFAM" id="SSF56112">
    <property type="entry name" value="Protein kinase-like (PK-like)"/>
    <property type="match status" value="1"/>
</dbReference>
<sequence>MLCMISSILPDNLISNSIIVLHFFTFKESCYICCIFENYCIITSNIDLILLAIMNHQNVFVLEQNDLNKYPEGKISDKNRYHEKIKAYLLETNTYCCNENFDINCLSNFIFCIFDSVLLFFVLRHFEKASNIYTRSFFHANPNILPKLFKLDDFIVLGTIGSGGSSKIDLALHKGSGRFFVLKCFFERKKFKKEINVLKLIKHDNIIHYYGNVKKSTVFHYTAVLAFCNQGNLRNFNKKHDLSPTEKTRIVLQILVAIDHIHALGIIHRDIKVDNILIDENFNAILTDFDTAKEYKCNSKATLNVGTFSYMSPEQLSSDSVSFQTDLYSYGVLLYEIATGSNPFVNVPITKMVSIIEKGEMPVLSSRYGNISRIYDMCTSLDIEMRGESFYVLRVMTDFQCYFKNTNVLEIKELIDKYKSVKYENRKDIQFLIDFASNGNSVCQFLLGMIYMSGYGVEKDKEKSLEWYKMAAEQNQPDALCNLGLYYFNEVKDLKKAKSFFIRGANLQHVKSIVNLAALYQKKGKLEKAFTLFLNAADQGNVTAQRNVGLCYFKGTGVNPSHEKAFKYTEMASENGDSRSLYQLGCFYSKGIGISINLEKAFKLYKKASNLNNFRAQFSLANCYLKGIGTQKDISKAIFWFKKSSKEGELAQSMYSLGKIYSGPNDYEHKNYTKAIKWFRKALEKGVNVSLLALEMIYKDKNSEYTNPQKALDLLNEFNSSPNTKKKLQINEMMDLILNNSLTLESVEKTMHIFLECNSCFSNMNLAMIYHLDLYQNKDIDKAIHHYKMAHEKGDRDICLFLAAYLSNDLNLMKNAADNYGIPAALLYMGEHLMATNEDEAIKYLEKAVQSNVYRANYLLGIIKEKNNCIDEAIKFYSQAAAVYQDAEEKLKNLSPNTQFEKMFSKCSFHNTKESYAMQHCFMCLTCNLFGIKCICGYCVDNCHKGHKIIDNGKSIYMFCDCQCSK</sequence>
<reference evidence="2" key="1">
    <citation type="submission" date="2016-10" db="EMBL/GenBank/DDBJ databases">
        <authorList>
            <person name="Benchimol M."/>
            <person name="Almeida L.G."/>
            <person name="Vasconcelos A.T."/>
            <person name="Perreira-Neves A."/>
            <person name="Rosa I.A."/>
            <person name="Tasca T."/>
            <person name="Bogo M.R."/>
            <person name="de Souza W."/>
        </authorList>
    </citation>
    <scope>NUCLEOTIDE SEQUENCE [LARGE SCALE GENOMIC DNA]</scope>
    <source>
        <strain evidence="2">K</strain>
    </source>
</reference>
<dbReference type="CDD" id="cd19671">
    <property type="entry name" value="UBR-box_UBR4_5_6_7"/>
    <property type="match status" value="1"/>
</dbReference>
<dbReference type="SMART" id="SM00671">
    <property type="entry name" value="SEL1"/>
    <property type="match status" value="9"/>
</dbReference>
<dbReference type="Proteomes" id="UP000179807">
    <property type="component" value="Unassembled WGS sequence"/>
</dbReference>
<organism evidence="2 3">
    <name type="scientific">Tritrichomonas foetus</name>
    <dbReference type="NCBI Taxonomy" id="1144522"/>
    <lineage>
        <taxon>Eukaryota</taxon>
        <taxon>Metamonada</taxon>
        <taxon>Parabasalia</taxon>
        <taxon>Tritrichomonadida</taxon>
        <taxon>Tritrichomonadidae</taxon>
        <taxon>Tritrichomonas</taxon>
    </lineage>
</organism>
<name>A0A1J4JYY1_9EUKA</name>
<dbReference type="AlphaFoldDB" id="A0A1J4JYY1"/>
<dbReference type="GeneID" id="94841830"/>
<dbReference type="RefSeq" id="XP_068355876.1">
    <property type="nucleotide sequence ID" value="XM_068507126.1"/>
</dbReference>
<dbReference type="SMART" id="SM00028">
    <property type="entry name" value="TPR"/>
    <property type="match status" value="5"/>
</dbReference>
<dbReference type="PROSITE" id="PS00108">
    <property type="entry name" value="PROTEIN_KINASE_ST"/>
    <property type="match status" value="1"/>
</dbReference>
<dbReference type="VEuPathDB" id="TrichDB:TRFO_30048"/>
<evidence type="ECO:0000313" key="3">
    <source>
        <dbReference type="Proteomes" id="UP000179807"/>
    </source>
</evidence>
<dbReference type="Pfam" id="PF08238">
    <property type="entry name" value="Sel1"/>
    <property type="match status" value="10"/>
</dbReference>
<dbReference type="Gene3D" id="1.10.510.10">
    <property type="entry name" value="Transferase(Phosphotransferase) domain 1"/>
    <property type="match status" value="1"/>
</dbReference>
<dbReference type="InterPro" id="IPR006597">
    <property type="entry name" value="Sel1-like"/>
</dbReference>
<dbReference type="InterPro" id="IPR000719">
    <property type="entry name" value="Prot_kinase_dom"/>
</dbReference>
<dbReference type="PANTHER" id="PTHR45011">
    <property type="entry name" value="DAP3-BINDING CELL DEATH ENHANCER 1"/>
    <property type="match status" value="1"/>
</dbReference>
<protein>
    <recommendedName>
        <fullName evidence="1">Protein kinase domain-containing protein</fullName>
    </recommendedName>
</protein>